<evidence type="ECO:0000256" key="1">
    <source>
        <dbReference type="SAM" id="Phobius"/>
    </source>
</evidence>
<keyword evidence="3" id="KW-1185">Reference proteome</keyword>
<reference evidence="2 3" key="1">
    <citation type="journal article" date="2019" name="Int. J. Syst. Evol. Microbiol.">
        <title>The Global Catalogue of Microorganisms (GCM) 10K type strain sequencing project: providing services to taxonomists for standard genome sequencing and annotation.</title>
        <authorList>
            <consortium name="The Broad Institute Genomics Platform"/>
            <consortium name="The Broad Institute Genome Sequencing Center for Infectious Disease"/>
            <person name="Wu L."/>
            <person name="Ma J."/>
        </authorList>
    </citation>
    <scope>NUCLEOTIDE SEQUENCE [LARGE SCALE GENOMIC DNA]</scope>
    <source>
        <strain evidence="2 3">JCM 30072</strain>
    </source>
</reference>
<feature type="transmembrane region" description="Helical" evidence="1">
    <location>
        <begin position="198"/>
        <end position="220"/>
    </location>
</feature>
<comment type="caution">
    <text evidence="2">The sequence shown here is derived from an EMBL/GenBank/DDBJ whole genome shotgun (WGS) entry which is preliminary data.</text>
</comment>
<feature type="transmembrane region" description="Helical" evidence="1">
    <location>
        <begin position="35"/>
        <end position="59"/>
    </location>
</feature>
<dbReference type="AlphaFoldDB" id="A0ABD5W0P4"/>
<accession>A0ABD5W0P4</accession>
<keyword evidence="1" id="KW-1133">Transmembrane helix</keyword>
<organism evidence="2 3">
    <name type="scientific">Halovenus salina</name>
    <dbReference type="NCBI Taxonomy" id="1510225"/>
    <lineage>
        <taxon>Archaea</taxon>
        <taxon>Methanobacteriati</taxon>
        <taxon>Methanobacteriota</taxon>
        <taxon>Stenosarchaea group</taxon>
        <taxon>Halobacteria</taxon>
        <taxon>Halobacteriales</taxon>
        <taxon>Haloarculaceae</taxon>
        <taxon>Halovenus</taxon>
    </lineage>
</organism>
<evidence type="ECO:0000313" key="3">
    <source>
        <dbReference type="Proteomes" id="UP001596445"/>
    </source>
</evidence>
<dbReference type="PANTHER" id="PTHR23530">
    <property type="entry name" value="TRANSPORT PROTEIN-RELATED"/>
    <property type="match status" value="1"/>
</dbReference>
<dbReference type="SUPFAM" id="SSF103473">
    <property type="entry name" value="MFS general substrate transporter"/>
    <property type="match status" value="1"/>
</dbReference>
<dbReference type="PANTHER" id="PTHR23530:SF1">
    <property type="entry name" value="PERMEASE, MAJOR FACILITATOR SUPERFAMILY-RELATED"/>
    <property type="match status" value="1"/>
</dbReference>
<name>A0ABD5W0P4_9EURY</name>
<dbReference type="Proteomes" id="UP001596445">
    <property type="component" value="Unassembled WGS sequence"/>
</dbReference>
<keyword evidence="1" id="KW-0812">Transmembrane</keyword>
<sequence length="234" mass="23912">MPRNPQFEGPSESTTGPRATVHLLRTKLLRPPLRAFVAFVALFFGVIAAADSYIQPIVVDVLAGLSAPSVSTLAVPEEATLGFVYAGFAVVAAVASYHADTVRAWSGLRAALIAVPAVVAAALVVPVLVPVAALPVFFVMKGGEALSKPLVGQYLNDRTAETERATVLSAASMSYAVVRAPLKPLAGVVADASAPTTAVATLGVVFIAGAGVLFVVTTPVTPAVNTARSAHAED</sequence>
<dbReference type="RefSeq" id="WP_382187048.1">
    <property type="nucleotide sequence ID" value="NZ_JBHSZI010000001.1"/>
</dbReference>
<protein>
    <recommendedName>
        <fullName evidence="4">Major Facilitator Superfamily protein</fullName>
    </recommendedName>
</protein>
<proteinExistence type="predicted"/>
<gene>
    <name evidence="2" type="ORF">ACFQQG_13965</name>
</gene>
<evidence type="ECO:0008006" key="4">
    <source>
        <dbReference type="Google" id="ProtNLM"/>
    </source>
</evidence>
<keyword evidence="1" id="KW-0472">Membrane</keyword>
<feature type="transmembrane region" description="Helical" evidence="1">
    <location>
        <begin position="111"/>
        <end position="140"/>
    </location>
</feature>
<dbReference type="InterPro" id="IPR036259">
    <property type="entry name" value="MFS_trans_sf"/>
</dbReference>
<evidence type="ECO:0000313" key="2">
    <source>
        <dbReference type="EMBL" id="MFC7059083.1"/>
    </source>
</evidence>
<dbReference type="InterPro" id="IPR053160">
    <property type="entry name" value="MFS_DHA3_Transporter"/>
</dbReference>
<dbReference type="Gene3D" id="1.20.1250.20">
    <property type="entry name" value="MFS general substrate transporter like domains"/>
    <property type="match status" value="1"/>
</dbReference>
<feature type="transmembrane region" description="Helical" evidence="1">
    <location>
        <begin position="79"/>
        <end position="99"/>
    </location>
</feature>
<dbReference type="EMBL" id="JBHSZI010000001">
    <property type="protein sequence ID" value="MFC7059083.1"/>
    <property type="molecule type" value="Genomic_DNA"/>
</dbReference>